<dbReference type="EMBL" id="JACJTU010000018">
    <property type="protein sequence ID" value="MBD2736071.1"/>
    <property type="molecule type" value="Genomic_DNA"/>
</dbReference>
<comment type="caution">
    <text evidence="3">The sequence shown here is derived from an EMBL/GenBank/DDBJ whole genome shotgun (WGS) entry which is preliminary data.</text>
</comment>
<evidence type="ECO:0008006" key="5">
    <source>
        <dbReference type="Google" id="ProtNLM"/>
    </source>
</evidence>
<dbReference type="Proteomes" id="UP000637383">
    <property type="component" value="Unassembled WGS sequence"/>
</dbReference>
<accession>A0ABR8K992</accession>
<dbReference type="InterPro" id="IPR054280">
    <property type="entry name" value="DUF7014"/>
</dbReference>
<dbReference type="NCBIfam" id="NF046078">
    <property type="entry name" value="STM4504_CBY0614"/>
    <property type="match status" value="1"/>
</dbReference>
<dbReference type="Pfam" id="PF18863">
    <property type="entry name" value="AbiJ_NTD4"/>
    <property type="match status" value="1"/>
</dbReference>
<name>A0ABR8K992_9NOSO</name>
<evidence type="ECO:0000259" key="1">
    <source>
        <dbReference type="Pfam" id="PF18863"/>
    </source>
</evidence>
<evidence type="ECO:0000313" key="4">
    <source>
        <dbReference type="Proteomes" id="UP000637383"/>
    </source>
</evidence>
<proteinExistence type="predicted"/>
<sequence>MKVYDIYSKRQKRLMGEFPDVYQYVDIPQPLRVQIVYIINDVFIAEPLDLNLLRAFNDIYNRLYREYGKLQQSIVGKDIINLFMFNTEQTEHVLDFIELTFKFIDYTYRNRTEFLKNSKITADEAIGELNLRFREHGVGYQYESGKIIRVDSQIIHAEAVKPVLLLLSDTRFQGANEEFLKAHEHYRHGRYKECLVECLKAFESTMKTICDIQGWSYQPTDTAKKLIDICFQNNLIPAYLQTQFTSLRSNLESGIPTLRNKNAGHGQGSQPLTVPQHFAAYQLHITASTILFLLEAKKALP</sequence>
<keyword evidence="4" id="KW-1185">Reference proteome</keyword>
<dbReference type="RefSeq" id="WP_190956724.1">
    <property type="nucleotide sequence ID" value="NZ_JACJTU010000018.1"/>
</dbReference>
<evidence type="ECO:0000259" key="2">
    <source>
        <dbReference type="Pfam" id="PF22809"/>
    </source>
</evidence>
<dbReference type="Pfam" id="PF22809">
    <property type="entry name" value="DUF7014"/>
    <property type="match status" value="1"/>
</dbReference>
<feature type="domain" description="DUF7014" evidence="2">
    <location>
        <begin position="165"/>
        <end position="298"/>
    </location>
</feature>
<organism evidence="3 4">
    <name type="scientific">Nostoc paludosum FACHB-159</name>
    <dbReference type="NCBI Taxonomy" id="2692908"/>
    <lineage>
        <taxon>Bacteria</taxon>
        <taxon>Bacillati</taxon>
        <taxon>Cyanobacteriota</taxon>
        <taxon>Cyanophyceae</taxon>
        <taxon>Nostocales</taxon>
        <taxon>Nostocaceae</taxon>
        <taxon>Nostoc</taxon>
    </lineage>
</organism>
<evidence type="ECO:0000313" key="3">
    <source>
        <dbReference type="EMBL" id="MBD2736071.1"/>
    </source>
</evidence>
<gene>
    <name evidence="3" type="ORF">H6H03_19610</name>
</gene>
<reference evidence="3 4" key="1">
    <citation type="journal article" date="2020" name="ISME J.">
        <title>Comparative genomics reveals insights into cyanobacterial evolution and habitat adaptation.</title>
        <authorList>
            <person name="Chen M.Y."/>
            <person name="Teng W.K."/>
            <person name="Zhao L."/>
            <person name="Hu C.X."/>
            <person name="Zhou Y.K."/>
            <person name="Han B.P."/>
            <person name="Song L.R."/>
            <person name="Shu W.S."/>
        </authorList>
    </citation>
    <scope>NUCLEOTIDE SEQUENCE [LARGE SCALE GENOMIC DNA]</scope>
    <source>
        <strain evidence="3 4">FACHB-159</strain>
    </source>
</reference>
<protein>
    <recommendedName>
        <fullName evidence="5">Abortive infection protein-like C-terminal domain-containing protein</fullName>
    </recommendedName>
</protein>
<feature type="domain" description="HEPN AbiJ-N-terminal" evidence="1">
    <location>
        <begin position="5"/>
        <end position="162"/>
    </location>
</feature>
<dbReference type="InterPro" id="IPR049503">
    <property type="entry name" value="AbiJ_NTD4"/>
</dbReference>